<dbReference type="Gene3D" id="3.40.50.11820">
    <property type="match status" value="2"/>
</dbReference>
<evidence type="ECO:0000313" key="9">
    <source>
        <dbReference type="Proteomes" id="UP000051256"/>
    </source>
</evidence>
<keyword evidence="9" id="KW-1185">Reference proteome</keyword>
<dbReference type="PATRIC" id="fig|1423802.4.peg.1405"/>
<dbReference type="Pfam" id="PF00535">
    <property type="entry name" value="Glycos_transf_2"/>
    <property type="match status" value="1"/>
</dbReference>
<keyword evidence="6" id="KW-0472">Membrane</keyword>
<dbReference type="Gene3D" id="3.90.550.10">
    <property type="entry name" value="Spore Coat Polysaccharide Biosynthesis Protein SpsA, Chain A"/>
    <property type="match status" value="1"/>
</dbReference>
<evidence type="ECO:0000256" key="3">
    <source>
        <dbReference type="ARBA" id="ARBA00022475"/>
    </source>
</evidence>
<dbReference type="SUPFAM" id="SSF53448">
    <property type="entry name" value="Nucleotide-diphospho-sugar transferases"/>
    <property type="match status" value="1"/>
</dbReference>
<dbReference type="InterPro" id="IPR001173">
    <property type="entry name" value="Glyco_trans_2-like"/>
</dbReference>
<dbReference type="PANTHER" id="PTHR37316">
    <property type="entry name" value="TEICHOIC ACID GLYCEROL-PHOSPHATE PRIMASE"/>
    <property type="match status" value="1"/>
</dbReference>
<dbReference type="Proteomes" id="UP000051256">
    <property type="component" value="Unassembled WGS sequence"/>
</dbReference>
<dbReference type="STRING" id="1423802.FC56_GL001386"/>
<accession>A0A0R2CRL2</accession>
<name>A0A0R2CRL2_9LACO</name>
<dbReference type="InterPro" id="IPR043148">
    <property type="entry name" value="TagF_C"/>
</dbReference>
<dbReference type="GO" id="GO:0005886">
    <property type="term" value="C:plasma membrane"/>
    <property type="evidence" value="ECO:0007669"/>
    <property type="project" value="UniProtKB-SubCell"/>
</dbReference>
<protein>
    <submittedName>
        <fullName evidence="8">CDP-glycerol poly(Glycerophosphate) glycerophosphotransferase</fullName>
    </submittedName>
</protein>
<feature type="domain" description="Glycosyltransferase 2-like" evidence="7">
    <location>
        <begin position="8"/>
        <end position="172"/>
    </location>
</feature>
<organism evidence="8 9">
    <name type="scientific">Lentilactobacillus senioris DSM 24302 = JCM 17472</name>
    <dbReference type="NCBI Taxonomy" id="1423802"/>
    <lineage>
        <taxon>Bacteria</taxon>
        <taxon>Bacillati</taxon>
        <taxon>Bacillota</taxon>
        <taxon>Bacilli</taxon>
        <taxon>Lactobacillales</taxon>
        <taxon>Lactobacillaceae</taxon>
        <taxon>Lentilactobacillus</taxon>
    </lineage>
</organism>
<comment type="similarity">
    <text evidence="2">Belongs to the CDP-glycerol glycerophosphotransferase family.</text>
</comment>
<dbReference type="EMBL" id="AYZR01000004">
    <property type="protein sequence ID" value="KRM94431.1"/>
    <property type="molecule type" value="Genomic_DNA"/>
</dbReference>
<evidence type="ECO:0000256" key="6">
    <source>
        <dbReference type="ARBA" id="ARBA00023136"/>
    </source>
</evidence>
<dbReference type="SUPFAM" id="SSF53756">
    <property type="entry name" value="UDP-Glycosyltransferase/glycogen phosphorylase"/>
    <property type="match status" value="2"/>
</dbReference>
<proteinExistence type="inferred from homology"/>
<evidence type="ECO:0000256" key="2">
    <source>
        <dbReference type="ARBA" id="ARBA00010488"/>
    </source>
</evidence>
<keyword evidence="4 8" id="KW-0808">Transferase</keyword>
<evidence type="ECO:0000256" key="4">
    <source>
        <dbReference type="ARBA" id="ARBA00022679"/>
    </source>
</evidence>
<evidence type="ECO:0000256" key="5">
    <source>
        <dbReference type="ARBA" id="ARBA00022944"/>
    </source>
</evidence>
<dbReference type="InterPro" id="IPR029044">
    <property type="entry name" value="Nucleotide-diphossugar_trans"/>
</dbReference>
<sequence length="1687" mass="194561">MNNEKLLSVIVTYTNGSTELKESLNSLLETKFPQESFEVILVNDQSDELATEIIADYEPRFANFRTVVVPMGEISEYRTAGLKQATGTYVIFMDSRDQTPKGAFTNLVQTALDHDSDMVVGYTKQFDADGNTDAFPNQLGVSDIRFETTLVETPNLIYDTLINNKLYRREFLANNSIQFTPESVDTDMSFTLAAHLASKNTSVITKTAYLWRAREIHDYNGPDRGEFSDFEARTAKLNICRTILIDNGVTEDSELYATFIHKVVSLDLPSFFTDVADTAENFQYHIQELIYGFLRDWNLWGSKALKQVDLKTQLQYWAIAHGNLNLLKRYSYAKRVYQIKEHAGRHYQLSIPGTDQQIVDQLDASDNVLPTVQNLSSLKLDKDTNTVNGKGYFRIKRMPLTKRPFSNNNVNEQISAELVNIVNHAVYPINFVRDTTPIHKRIFKSHSPWTHARYAFSIDLNDATKQLGQGIWKIRVTNEVAGQYKVDAFIDQPSKKAGKFKMKFVQGNNVVTTLYNRQNALSFVCATKEARSTFWLKNAREEDGELVFDTNLDASEERAIIDLGSDELAPVVGEINDGTVRFDLSTVPNDLLGTSLKLLVQNLTTNYDRTYLYDYQKPADTFNVDKRMINVNYASTRRLLVSVNYPAVTVTSDKFANDQLKESIKLLKPVANYDLKKSRLILVSSSKKRRNIFVLADILGAKPKDEKQLNIVLPLQYDDGRLAILSGNYNYTLELFDQKLQAFQRFSVIDQKYRDPAKSADNPNFIDRLTLNGGKVAQFTLASAKDNSHVLRVRQPYAGWFNQGKGRRAVSYTLIYPLMRLLPLNKRLMVFDAHSTNVNYDGNDKAIYEYVAEHHPEIKPVWIFSNDQEDVPLGAEVVRTNTLKYWYYLAVGKYFVQSTNLTNQYYKRKGQIEVETLRGTFLREMGFDAPKYRTATAKIQLDFADRIRRWDYMVVPSDYMELVASKAFDYDRTVLKTGFPKNDELVRANRDPHRKDALKSQFKLPLGKKVVLYKPLKRGSKNNDLTLDLDLMRQQLGEDYVVLLYLDKYLAYSLDLSRYEGFAYDVSDYPEINDLFLVSDVLITDYDNSMFDYAYLNRPMIFFAYDEEEFLKDSPRQTYFDYDSQMPGPIVSDTAAVAAAIQNLDSVKTQYAEQLTEFANRFAQYGRDGEATKTVVETMLNANAKELDQEPPTAVIWDKFWHFFKIKDFQSNLLNYLGRVLPKKNIIIFESFFGRQFSDNPKALYEYIKKNYPQYKLYWNVREDLIPYFQEHKIPYTVRFGYKGLLKQAQAKYFITNTRRPFRWDKPQGTTLLQTWHGTPLKTIGTDVQLVTMPVHDPGKYHQQVVRDSSRWDYLIAPNKYSADIMSRAFRKDTNQMMLTGYPRNDILINYTPEDIARIKGDLGLDPNKKLVLYAPTWRDDEFVKAHEFTAQLRLDLAELQDRFGSDVTFLIRTHYMIANSLDLTQFTNAVNVSDYQDISELYLISDVLITDYSSVMFDYSILRRPIIFYTYDLEQYAGTIRGFYFDFTKAAPGKLVKTTTEVGDELADIFTNGWQPDQQYINFTERFDEWMDGKASERVVNELFDRDNMKTVPVKGDLSALGIGDQQIELRDAAAIWALNKDFTSNEDVSFIQYYDKLEKPLPVEALEGQLIKSTHTDVLMQTYIKVKVTTPNRDIIGWVSRDDVM</sequence>
<keyword evidence="3" id="KW-1003">Cell membrane</keyword>
<dbReference type="InterPro" id="IPR043149">
    <property type="entry name" value="TagF_N"/>
</dbReference>
<dbReference type="InterPro" id="IPR051612">
    <property type="entry name" value="Teichoic_Acid_Biosynth"/>
</dbReference>
<comment type="subcellular location">
    <subcellularLocation>
        <location evidence="1">Cell membrane</location>
        <topology evidence="1">Peripheral membrane protein</topology>
    </subcellularLocation>
</comment>
<dbReference type="Gene3D" id="3.40.50.12580">
    <property type="match status" value="2"/>
</dbReference>
<dbReference type="GO" id="GO:0047355">
    <property type="term" value="F:CDP-glycerol glycerophosphotransferase activity"/>
    <property type="evidence" value="ECO:0007669"/>
    <property type="project" value="InterPro"/>
</dbReference>
<dbReference type="PANTHER" id="PTHR37316:SF3">
    <property type="entry name" value="TEICHOIC ACID GLYCEROL-PHOSPHATE TRANSFERASE"/>
    <property type="match status" value="1"/>
</dbReference>
<keyword evidence="5" id="KW-0777">Teichoic acid biosynthesis</keyword>
<dbReference type="GO" id="GO:0019350">
    <property type="term" value="P:teichoic acid biosynthetic process"/>
    <property type="evidence" value="ECO:0007669"/>
    <property type="project" value="UniProtKB-KW"/>
</dbReference>
<evidence type="ECO:0000256" key="1">
    <source>
        <dbReference type="ARBA" id="ARBA00004202"/>
    </source>
</evidence>
<dbReference type="Pfam" id="PF04464">
    <property type="entry name" value="Glyphos_transf"/>
    <property type="match status" value="2"/>
</dbReference>
<dbReference type="InterPro" id="IPR007554">
    <property type="entry name" value="Glycerophosphate_synth"/>
</dbReference>
<evidence type="ECO:0000259" key="7">
    <source>
        <dbReference type="Pfam" id="PF00535"/>
    </source>
</evidence>
<dbReference type="RefSeq" id="WP_056977641.1">
    <property type="nucleotide sequence ID" value="NZ_AYZR01000004.1"/>
</dbReference>
<reference evidence="8 9" key="1">
    <citation type="journal article" date="2015" name="Genome Announc.">
        <title>Expanding the biotechnology potential of lactobacilli through comparative genomics of 213 strains and associated genera.</title>
        <authorList>
            <person name="Sun Z."/>
            <person name="Harris H.M."/>
            <person name="McCann A."/>
            <person name="Guo C."/>
            <person name="Argimon S."/>
            <person name="Zhang W."/>
            <person name="Yang X."/>
            <person name="Jeffery I.B."/>
            <person name="Cooney J.C."/>
            <person name="Kagawa T.F."/>
            <person name="Liu W."/>
            <person name="Song Y."/>
            <person name="Salvetti E."/>
            <person name="Wrobel A."/>
            <person name="Rasinkangas P."/>
            <person name="Parkhill J."/>
            <person name="Rea M.C."/>
            <person name="O'Sullivan O."/>
            <person name="Ritari J."/>
            <person name="Douillard F.P."/>
            <person name="Paul Ross R."/>
            <person name="Yang R."/>
            <person name="Briner A.E."/>
            <person name="Felis G.E."/>
            <person name="de Vos W.M."/>
            <person name="Barrangou R."/>
            <person name="Klaenhammer T.R."/>
            <person name="Caufield P.W."/>
            <person name="Cui Y."/>
            <person name="Zhang H."/>
            <person name="O'Toole P.W."/>
        </authorList>
    </citation>
    <scope>NUCLEOTIDE SEQUENCE [LARGE SCALE GENOMIC DNA]</scope>
    <source>
        <strain evidence="8 9">DSM 24302</strain>
    </source>
</reference>
<gene>
    <name evidence="8" type="ORF">FC56_GL001386</name>
</gene>
<evidence type="ECO:0000313" key="8">
    <source>
        <dbReference type="EMBL" id="KRM94431.1"/>
    </source>
</evidence>
<comment type="caution">
    <text evidence="8">The sequence shown here is derived from an EMBL/GenBank/DDBJ whole genome shotgun (WGS) entry which is preliminary data.</text>
</comment>